<protein>
    <recommendedName>
        <fullName evidence="9">Major facilitator superfamily (MFS) profile domain-containing protein</fullName>
    </recommendedName>
</protein>
<dbReference type="InterPro" id="IPR018456">
    <property type="entry name" value="PTR2_symporter_CS"/>
</dbReference>
<feature type="transmembrane region" description="Helical" evidence="6">
    <location>
        <begin position="190"/>
        <end position="211"/>
    </location>
</feature>
<dbReference type="Pfam" id="PF00854">
    <property type="entry name" value="PTR2"/>
    <property type="match status" value="1"/>
</dbReference>
<feature type="transmembrane region" description="Helical" evidence="6">
    <location>
        <begin position="21"/>
        <end position="51"/>
    </location>
</feature>
<dbReference type="InterPro" id="IPR000109">
    <property type="entry name" value="POT_fam"/>
</dbReference>
<dbReference type="Gramene" id="EES14282">
    <property type="protein sequence ID" value="EES14282"/>
    <property type="gene ID" value="SORBI_3007G213200"/>
</dbReference>
<feature type="transmembrane region" description="Helical" evidence="6">
    <location>
        <begin position="165"/>
        <end position="184"/>
    </location>
</feature>
<dbReference type="AlphaFoldDB" id="C5YJ45"/>
<evidence type="ECO:0008006" key="9">
    <source>
        <dbReference type="Google" id="ProtNLM"/>
    </source>
</evidence>
<feature type="transmembrane region" description="Helical" evidence="6">
    <location>
        <begin position="423"/>
        <end position="442"/>
    </location>
</feature>
<keyword evidence="5 6" id="KW-0472">Membrane</keyword>
<dbReference type="GO" id="GO:0055085">
    <property type="term" value="P:transmembrane transport"/>
    <property type="evidence" value="ECO:0000318"/>
    <property type="project" value="GO_Central"/>
</dbReference>
<gene>
    <name evidence="7" type="ORF">SORBI_3007G213200</name>
</gene>
<dbReference type="Gene3D" id="1.20.1250.20">
    <property type="entry name" value="MFS general substrate transporter like domains"/>
    <property type="match status" value="1"/>
</dbReference>
<dbReference type="PANTHER" id="PTHR11654">
    <property type="entry name" value="OLIGOPEPTIDE TRANSPORTER-RELATED"/>
    <property type="match status" value="1"/>
</dbReference>
<dbReference type="FunFam" id="1.20.1250.20:FF:001246">
    <property type="entry name" value="Peptide transporter PTR2-B"/>
    <property type="match status" value="1"/>
</dbReference>
<evidence type="ECO:0000256" key="3">
    <source>
        <dbReference type="ARBA" id="ARBA00022692"/>
    </source>
</evidence>
<dbReference type="GO" id="GO:0022857">
    <property type="term" value="F:transmembrane transporter activity"/>
    <property type="evidence" value="ECO:0000318"/>
    <property type="project" value="GO_Central"/>
</dbReference>
<evidence type="ECO:0000256" key="5">
    <source>
        <dbReference type="ARBA" id="ARBA00023136"/>
    </source>
</evidence>
<dbReference type="OMA" id="CTHAFGA"/>
<feature type="transmembrane region" description="Helical" evidence="6">
    <location>
        <begin position="454"/>
        <end position="478"/>
    </location>
</feature>
<dbReference type="GO" id="GO:0006857">
    <property type="term" value="P:oligopeptide transport"/>
    <property type="evidence" value="ECO:0007669"/>
    <property type="project" value="InterPro"/>
</dbReference>
<feature type="transmembrane region" description="Helical" evidence="6">
    <location>
        <begin position="371"/>
        <end position="391"/>
    </location>
</feature>
<name>C5YJ45_SORBI</name>
<evidence type="ECO:0000313" key="7">
    <source>
        <dbReference type="EMBL" id="EES14282.1"/>
    </source>
</evidence>
<dbReference type="InterPro" id="IPR036259">
    <property type="entry name" value="MFS_trans_sf"/>
</dbReference>
<dbReference type="SUPFAM" id="SSF103473">
    <property type="entry name" value="MFS general substrate transporter"/>
    <property type="match status" value="1"/>
</dbReference>
<dbReference type="EMBL" id="CM000766">
    <property type="protein sequence ID" value="EES14282.1"/>
    <property type="molecule type" value="Genomic_DNA"/>
</dbReference>
<sequence length="531" mass="58071">MRTGSWRSAIFIIVAEIGERFAFYAVAANLITFLTGPLQEGIAAAAAATNAWNGTALMLPLLGGAIADLWLGRYLTIILASLLYTLGLGLLAVSTLVGQHCNTATTAGEKCPPPPTVQVTLFYASLYMVAVGEGGHKPCTHAFGADQFSQSDPGESVSRGSFFNWWYFGVCAGTAGTLLVVSYVQENLSWGLAFAIPCAVMAFTLVVFLLGTRTYRYADTSGTRNLFAHAGEAFTGWRRRQRRRQCMPRASHRGVGVSAQELEISRVDEEAQVAAATTTTNAAGEAKDVLRLFPIWAMTLVYAVVYSQSMTFFTKQAATLDRRVGEVVKVPPAALLSFISISIMVLVPVYDRVVVPLSRRYTGRPSGITMLQRIGAGMFLSVVSTVIAALVEERRLRVARDAGLTDKPKAQLPMSLWWMVPQYVVFGAADVFAMVGLQEFFYDQVPDRLRSIGLALYISIFGIGSFVSSALVSGIHRATAASGQSWFSDNLNHGHLDYFYWLLAALSALQFFAYVFFAWRYKYKNVGDEHM</sequence>
<dbReference type="GO" id="GO:0016020">
    <property type="term" value="C:membrane"/>
    <property type="evidence" value="ECO:0000318"/>
    <property type="project" value="GO_Central"/>
</dbReference>
<dbReference type="eggNOG" id="KOG1237">
    <property type="taxonomic scope" value="Eukaryota"/>
</dbReference>
<feature type="transmembrane region" description="Helical" evidence="6">
    <location>
        <begin position="71"/>
        <end position="93"/>
    </location>
</feature>
<dbReference type="PROSITE" id="PS01022">
    <property type="entry name" value="PTR2_1"/>
    <property type="match status" value="1"/>
</dbReference>
<feature type="transmembrane region" description="Helical" evidence="6">
    <location>
        <begin position="498"/>
        <end position="519"/>
    </location>
</feature>
<dbReference type="HOGENOM" id="CLU_009313_4_1_1"/>
<reference evidence="7 8" key="1">
    <citation type="journal article" date="2009" name="Nature">
        <title>The Sorghum bicolor genome and the diversification of grasses.</title>
        <authorList>
            <person name="Paterson A.H."/>
            <person name="Bowers J.E."/>
            <person name="Bruggmann R."/>
            <person name="Dubchak I."/>
            <person name="Grimwood J."/>
            <person name="Gundlach H."/>
            <person name="Haberer G."/>
            <person name="Hellsten U."/>
            <person name="Mitros T."/>
            <person name="Poliakov A."/>
            <person name="Schmutz J."/>
            <person name="Spannagl M."/>
            <person name="Tang H."/>
            <person name="Wang X."/>
            <person name="Wicker T."/>
            <person name="Bharti A.K."/>
            <person name="Chapman J."/>
            <person name="Feltus F.A."/>
            <person name="Gowik U."/>
            <person name="Grigoriev I.V."/>
            <person name="Lyons E."/>
            <person name="Maher C.A."/>
            <person name="Martis M."/>
            <person name="Narechania A."/>
            <person name="Otillar R.P."/>
            <person name="Penning B.W."/>
            <person name="Salamov A.A."/>
            <person name="Wang Y."/>
            <person name="Zhang L."/>
            <person name="Carpita N.C."/>
            <person name="Freeling M."/>
            <person name="Gingle A.R."/>
            <person name="Hash C.T."/>
            <person name="Keller B."/>
            <person name="Klein P."/>
            <person name="Kresovich S."/>
            <person name="McCann M.C."/>
            <person name="Ming R."/>
            <person name="Peterson D.G."/>
            <person name="Mehboob-ur-Rahman"/>
            <person name="Ware D."/>
            <person name="Westhoff P."/>
            <person name="Mayer K.F."/>
            <person name="Messing J."/>
            <person name="Rokhsar D.S."/>
        </authorList>
    </citation>
    <scope>NUCLEOTIDE SEQUENCE [LARGE SCALE GENOMIC DNA]</scope>
    <source>
        <strain evidence="8">cv. BTx623</strain>
    </source>
</reference>
<keyword evidence="4 6" id="KW-1133">Transmembrane helix</keyword>
<evidence type="ECO:0000256" key="1">
    <source>
        <dbReference type="ARBA" id="ARBA00004141"/>
    </source>
</evidence>
<keyword evidence="8" id="KW-1185">Reference proteome</keyword>
<evidence type="ECO:0000256" key="2">
    <source>
        <dbReference type="ARBA" id="ARBA00005982"/>
    </source>
</evidence>
<keyword evidence="3 6" id="KW-0812">Transmembrane</keyword>
<dbReference type="InParanoid" id="C5YJ45"/>
<comment type="subcellular location">
    <subcellularLocation>
        <location evidence="1">Membrane</location>
        <topology evidence="1">Multi-pass membrane protein</topology>
    </subcellularLocation>
</comment>
<dbReference type="Proteomes" id="UP000000768">
    <property type="component" value="Chromosome 7"/>
</dbReference>
<evidence type="ECO:0000256" key="6">
    <source>
        <dbReference type="SAM" id="Phobius"/>
    </source>
</evidence>
<comment type="similarity">
    <text evidence="2">Belongs to the major facilitator superfamily. Proton-dependent oligopeptide transporter (POT/PTR) (TC 2.A.17) family.</text>
</comment>
<evidence type="ECO:0000256" key="4">
    <source>
        <dbReference type="ARBA" id="ARBA00022989"/>
    </source>
</evidence>
<accession>C5YJ45</accession>
<proteinExistence type="inferred from homology"/>
<feature type="transmembrane region" description="Helical" evidence="6">
    <location>
        <begin position="333"/>
        <end position="350"/>
    </location>
</feature>
<organism evidence="7 8">
    <name type="scientific">Sorghum bicolor</name>
    <name type="common">Sorghum</name>
    <name type="synonym">Sorghum vulgare</name>
    <dbReference type="NCBI Taxonomy" id="4558"/>
    <lineage>
        <taxon>Eukaryota</taxon>
        <taxon>Viridiplantae</taxon>
        <taxon>Streptophyta</taxon>
        <taxon>Embryophyta</taxon>
        <taxon>Tracheophyta</taxon>
        <taxon>Spermatophyta</taxon>
        <taxon>Magnoliopsida</taxon>
        <taxon>Liliopsida</taxon>
        <taxon>Poales</taxon>
        <taxon>Poaceae</taxon>
        <taxon>PACMAD clade</taxon>
        <taxon>Panicoideae</taxon>
        <taxon>Andropogonodae</taxon>
        <taxon>Andropogoneae</taxon>
        <taxon>Sorghinae</taxon>
        <taxon>Sorghum</taxon>
    </lineage>
</organism>
<feature type="transmembrane region" description="Helical" evidence="6">
    <location>
        <begin position="293"/>
        <end position="313"/>
    </location>
</feature>
<evidence type="ECO:0000313" key="8">
    <source>
        <dbReference type="Proteomes" id="UP000000768"/>
    </source>
</evidence>
<reference evidence="8" key="2">
    <citation type="journal article" date="2018" name="Plant J.">
        <title>The Sorghum bicolor reference genome: improved assembly, gene annotations, a transcriptome atlas, and signatures of genome organization.</title>
        <authorList>
            <person name="McCormick R.F."/>
            <person name="Truong S.K."/>
            <person name="Sreedasyam A."/>
            <person name="Jenkins J."/>
            <person name="Shu S."/>
            <person name="Sims D."/>
            <person name="Kennedy M."/>
            <person name="Amirebrahimi M."/>
            <person name="Weers B.D."/>
            <person name="McKinley B."/>
            <person name="Mattison A."/>
            <person name="Morishige D.T."/>
            <person name="Grimwood J."/>
            <person name="Schmutz J."/>
            <person name="Mullet J.E."/>
        </authorList>
    </citation>
    <scope>NUCLEOTIDE SEQUENCE [LARGE SCALE GENOMIC DNA]</scope>
    <source>
        <strain evidence="8">cv. BTx623</strain>
    </source>
</reference>